<feature type="domain" description="Glycosyl hydrolase family 92" evidence="5">
    <location>
        <begin position="284"/>
        <end position="746"/>
    </location>
</feature>
<organism evidence="7 8">
    <name type="scientific">Pontibacter qinzhouensis</name>
    <dbReference type="NCBI Taxonomy" id="2603253"/>
    <lineage>
        <taxon>Bacteria</taxon>
        <taxon>Pseudomonadati</taxon>
        <taxon>Bacteroidota</taxon>
        <taxon>Cytophagia</taxon>
        <taxon>Cytophagales</taxon>
        <taxon>Hymenobacteraceae</taxon>
        <taxon>Pontibacter</taxon>
    </lineage>
</organism>
<evidence type="ECO:0000256" key="3">
    <source>
        <dbReference type="ARBA" id="ARBA00022837"/>
    </source>
</evidence>
<sequence length="765" mass="85038">MKKNTTYIKSVALVVLAASMFSACKSLKEDAADTPVTSLTQYVDPYIGTGFHGHVFMGANVPFGAVQLGPTNMSEGWDWSSGYHYSDSTIVGFAHTHLSGTGIGDLGDISVMPTTGPLKLIKGPLKNPELGYYSLFSHEQETAVPGYYTVQLQRYNIKAELTASERVGFHQYTFPASDTSHIIFDLEEGIGWDQATDTFIEQVNDSTLAGYRHSKGWAPDQRLYFAAVFSKPMKNFTSYQVTDTLGTAVAASRGNKIKGAVSFTTQAGEKIKLKVGLSPVSSENALENIKAEIPHWDFDKVAAAADAAWNQELQKVRIQTKDEAQLKTFYTALYHTMIAPSIFNDHNGDYRGTDKKVYTGASFTNLTTFSLWDTYRAAHPLFTLLQPERVNDMISSMLAIYQQQGKLPVWHLMGNETNTMVGYSAVPVVVDAYLKGFSGFDAELAYEAIKTTAMRDDFGLKHVKELGFIPADSEVETVAKGLEYAIDDWCIAQMAKKMGKEEDYNYFSKRARNYENYFDKQTRFMRGRISKTEWRTPFNPFVSRHMKDDFTEGNAWQYTWLVPQDVEGLITLLGGEAPFIQKLDSLFVAEGDMGEEASNDITGLIGQYAHGNEPSHHITYLYAYVGQPWKTAEKVRFILENFYTAKPDGIIGNEDVGQMSAWYIFSTLGFYPLNPANGAYVFGSPAIDQATLILANGKALTIEAQNNSPENKYIQSVTFNGKPYSKSYILHKDLVQGGSLVFEMGSKPSTTWGVAKEDRPASVVK</sequence>
<accession>A0A5C8IVC9</accession>
<dbReference type="GO" id="GO:0005975">
    <property type="term" value="P:carbohydrate metabolic process"/>
    <property type="evidence" value="ECO:0007669"/>
    <property type="project" value="InterPro"/>
</dbReference>
<evidence type="ECO:0000259" key="5">
    <source>
        <dbReference type="Pfam" id="PF07971"/>
    </source>
</evidence>
<dbReference type="PANTHER" id="PTHR12143:SF39">
    <property type="entry name" value="SECRETED PROTEIN"/>
    <property type="match status" value="1"/>
</dbReference>
<dbReference type="Gene3D" id="2.70.98.10">
    <property type="match status" value="1"/>
</dbReference>
<feature type="signal peptide" evidence="4">
    <location>
        <begin position="1"/>
        <end position="31"/>
    </location>
</feature>
<keyword evidence="8" id="KW-1185">Reference proteome</keyword>
<dbReference type="NCBIfam" id="TIGR01180">
    <property type="entry name" value="aman2_put"/>
    <property type="match status" value="1"/>
</dbReference>
<dbReference type="FunFam" id="1.20.1610.10:FF:000001">
    <property type="entry name" value="Putative alpha-1,2-mannosidase"/>
    <property type="match status" value="1"/>
</dbReference>
<protein>
    <submittedName>
        <fullName evidence="7">Glycoside hydrolase family 92 protein</fullName>
    </submittedName>
</protein>
<dbReference type="EMBL" id="VRTY01000135">
    <property type="protein sequence ID" value="TXK24931.1"/>
    <property type="molecule type" value="Genomic_DNA"/>
</dbReference>
<dbReference type="SUPFAM" id="SSF48208">
    <property type="entry name" value="Six-hairpin glycosidases"/>
    <property type="match status" value="1"/>
</dbReference>
<evidence type="ECO:0000256" key="4">
    <source>
        <dbReference type="SAM" id="SignalP"/>
    </source>
</evidence>
<dbReference type="PROSITE" id="PS51257">
    <property type="entry name" value="PROKAR_LIPOPROTEIN"/>
    <property type="match status" value="1"/>
</dbReference>
<dbReference type="Pfam" id="PF17678">
    <property type="entry name" value="Glyco_hydro_92N"/>
    <property type="match status" value="1"/>
</dbReference>
<reference evidence="7 8" key="1">
    <citation type="submission" date="2019-08" db="EMBL/GenBank/DDBJ databases">
        <authorList>
            <person name="Shi S."/>
        </authorList>
    </citation>
    <scope>NUCLEOTIDE SEQUENCE [LARGE SCALE GENOMIC DNA]</scope>
    <source>
        <strain evidence="7 8">GY10130</strain>
    </source>
</reference>
<comment type="cofactor">
    <cofactor evidence="1">
        <name>Ca(2+)</name>
        <dbReference type="ChEBI" id="CHEBI:29108"/>
    </cofactor>
</comment>
<dbReference type="OrthoDB" id="9804511at2"/>
<dbReference type="InterPro" id="IPR012939">
    <property type="entry name" value="Glyco_hydro_92"/>
</dbReference>
<evidence type="ECO:0000313" key="7">
    <source>
        <dbReference type="EMBL" id="TXK24931.1"/>
    </source>
</evidence>
<dbReference type="InterPro" id="IPR008928">
    <property type="entry name" value="6-hairpin_glycosidase_sf"/>
</dbReference>
<evidence type="ECO:0000313" key="8">
    <source>
        <dbReference type="Proteomes" id="UP000321926"/>
    </source>
</evidence>
<dbReference type="InterPro" id="IPR005887">
    <property type="entry name" value="GH92_a_mannosidase_put"/>
</dbReference>
<keyword evidence="4" id="KW-0732">Signal</keyword>
<dbReference type="AlphaFoldDB" id="A0A5C8IVC9"/>
<evidence type="ECO:0000259" key="6">
    <source>
        <dbReference type="Pfam" id="PF17678"/>
    </source>
</evidence>
<dbReference type="FunFam" id="1.20.1050.60:FF:000001">
    <property type="entry name" value="Putative alpha-1,2-mannosidase"/>
    <property type="match status" value="1"/>
</dbReference>
<dbReference type="Gene3D" id="1.20.1050.60">
    <property type="entry name" value="alpha-1,2-mannosidase"/>
    <property type="match status" value="1"/>
</dbReference>
<dbReference type="InterPro" id="IPR050883">
    <property type="entry name" value="PNGase"/>
</dbReference>
<evidence type="ECO:0000256" key="1">
    <source>
        <dbReference type="ARBA" id="ARBA00001913"/>
    </source>
</evidence>
<dbReference type="Gene3D" id="3.30.2080.10">
    <property type="entry name" value="GH92 mannosidase domain"/>
    <property type="match status" value="1"/>
</dbReference>
<dbReference type="GO" id="GO:0000224">
    <property type="term" value="F:peptide-N4-(N-acetyl-beta-glucosaminyl)asparagine amidase activity"/>
    <property type="evidence" value="ECO:0007669"/>
    <property type="project" value="TreeGrafter"/>
</dbReference>
<comment type="caution">
    <text evidence="7">The sequence shown here is derived from an EMBL/GenBank/DDBJ whole genome shotgun (WGS) entry which is preliminary data.</text>
</comment>
<dbReference type="RefSeq" id="WP_147923960.1">
    <property type="nucleotide sequence ID" value="NZ_VRTY01000135.1"/>
</dbReference>
<keyword evidence="7" id="KW-0378">Hydrolase</keyword>
<dbReference type="Proteomes" id="UP000321926">
    <property type="component" value="Unassembled WGS sequence"/>
</dbReference>
<feature type="chain" id="PRO_5022839967" evidence="4">
    <location>
        <begin position="32"/>
        <end position="765"/>
    </location>
</feature>
<gene>
    <name evidence="7" type="ORF">FVR03_22140</name>
</gene>
<proteinExistence type="predicted"/>
<comment type="subunit">
    <text evidence="2">Monomer.</text>
</comment>
<dbReference type="Pfam" id="PF07971">
    <property type="entry name" value="Glyco_hydro_92"/>
    <property type="match status" value="1"/>
</dbReference>
<feature type="domain" description="Glycosyl hydrolase family 92 N-terminal" evidence="6">
    <location>
        <begin position="42"/>
        <end position="278"/>
    </location>
</feature>
<name>A0A5C8IVC9_9BACT</name>
<dbReference type="PANTHER" id="PTHR12143">
    <property type="entry name" value="PEPTIDE N-GLYCANASE PNGASE -RELATED"/>
    <property type="match status" value="1"/>
</dbReference>
<dbReference type="GO" id="GO:0030246">
    <property type="term" value="F:carbohydrate binding"/>
    <property type="evidence" value="ECO:0007669"/>
    <property type="project" value="InterPro"/>
</dbReference>
<dbReference type="GO" id="GO:0005829">
    <property type="term" value="C:cytosol"/>
    <property type="evidence" value="ECO:0007669"/>
    <property type="project" value="TreeGrafter"/>
</dbReference>
<dbReference type="InterPro" id="IPR014718">
    <property type="entry name" value="GH-type_carb-bd"/>
</dbReference>
<dbReference type="GO" id="GO:0006516">
    <property type="term" value="P:glycoprotein catabolic process"/>
    <property type="evidence" value="ECO:0007669"/>
    <property type="project" value="TreeGrafter"/>
</dbReference>
<dbReference type="FunFam" id="3.30.2080.10:FF:000001">
    <property type="entry name" value="Alpha-1,2-mannosidase subfamily"/>
    <property type="match status" value="1"/>
</dbReference>
<evidence type="ECO:0000256" key="2">
    <source>
        <dbReference type="ARBA" id="ARBA00011245"/>
    </source>
</evidence>
<keyword evidence="3" id="KW-0106">Calcium</keyword>
<dbReference type="Gene3D" id="1.20.1610.10">
    <property type="entry name" value="alpha-1,2-mannosidases domains"/>
    <property type="match status" value="1"/>
</dbReference>
<dbReference type="InterPro" id="IPR041371">
    <property type="entry name" value="GH92_N"/>
</dbReference>